<comment type="caution">
    <text evidence="1">The sequence shown here is derived from an EMBL/GenBank/DDBJ whole genome shotgun (WGS) entry which is preliminary data.</text>
</comment>
<gene>
    <name evidence="1" type="ORF">P7H46_12170</name>
</gene>
<dbReference type="RefSeq" id="WP_311816080.1">
    <property type="nucleotide sequence ID" value="NZ_JARQAZ010000011.1"/>
</dbReference>
<keyword evidence="2" id="KW-1185">Reference proteome</keyword>
<reference evidence="1 2" key="1">
    <citation type="submission" date="2023-03" db="EMBL/GenBank/DDBJ databases">
        <authorList>
            <person name="Shen W."/>
            <person name="Cai J."/>
        </authorList>
    </citation>
    <scope>NUCLEOTIDE SEQUENCE [LARGE SCALE GENOMIC DNA]</scope>
    <source>
        <strain evidence="1 2">Y59</strain>
    </source>
</reference>
<name>A0ABU3FKH9_9ENTE</name>
<sequence length="50" mass="6232">MNNRHRRVERLRRKYETPAERLSREIMQAFLRFGREAEKVAESIRKTMFH</sequence>
<dbReference type="Proteomes" id="UP001269061">
    <property type="component" value="Unassembled WGS sequence"/>
</dbReference>
<protein>
    <recommendedName>
        <fullName evidence="3">Transposase</fullName>
    </recommendedName>
</protein>
<dbReference type="EMBL" id="JARQAZ010000011">
    <property type="protein sequence ID" value="MDT2771575.1"/>
    <property type="molecule type" value="Genomic_DNA"/>
</dbReference>
<evidence type="ECO:0008006" key="3">
    <source>
        <dbReference type="Google" id="ProtNLM"/>
    </source>
</evidence>
<accession>A0ABU3FKH9</accession>
<proteinExistence type="predicted"/>
<evidence type="ECO:0000313" key="2">
    <source>
        <dbReference type="Proteomes" id="UP001269061"/>
    </source>
</evidence>
<evidence type="ECO:0000313" key="1">
    <source>
        <dbReference type="EMBL" id="MDT2771575.1"/>
    </source>
</evidence>
<organism evidence="1 2">
    <name type="scientific">Enterococcus pseudoavium</name>
    <dbReference type="NCBI Taxonomy" id="44007"/>
    <lineage>
        <taxon>Bacteria</taxon>
        <taxon>Bacillati</taxon>
        <taxon>Bacillota</taxon>
        <taxon>Bacilli</taxon>
        <taxon>Lactobacillales</taxon>
        <taxon>Enterococcaceae</taxon>
        <taxon>Enterococcus</taxon>
    </lineage>
</organism>